<name>A0A5C6LP37_9BACT</name>
<evidence type="ECO:0008006" key="3">
    <source>
        <dbReference type="Google" id="ProtNLM"/>
    </source>
</evidence>
<protein>
    <recommendedName>
        <fullName evidence="3">HEAT repeat domain-containing protein</fullName>
    </recommendedName>
</protein>
<dbReference type="RefSeq" id="WP_146308156.1">
    <property type="nucleotide sequence ID" value="NZ_VOHS01000065.1"/>
</dbReference>
<evidence type="ECO:0000313" key="2">
    <source>
        <dbReference type="Proteomes" id="UP000318815"/>
    </source>
</evidence>
<dbReference type="InterPro" id="IPR011989">
    <property type="entry name" value="ARM-like"/>
</dbReference>
<dbReference type="Proteomes" id="UP000318815">
    <property type="component" value="Unassembled WGS sequence"/>
</dbReference>
<dbReference type="SUPFAM" id="SSF48371">
    <property type="entry name" value="ARM repeat"/>
    <property type="match status" value="1"/>
</dbReference>
<dbReference type="InterPro" id="IPR016024">
    <property type="entry name" value="ARM-type_fold"/>
</dbReference>
<dbReference type="AlphaFoldDB" id="A0A5C6LP37"/>
<sequence>MPEELALFDILLAPERSEADRLNALDSLQPFLATDEAAEKLSLAARNETSVTVRSRMLELLSDIPITRLTQRSAYIDTFCWFACLETERALRLQAVHKLAALAAHVDLVQEILAETLVSDLDITIQLACIHGLGNTVQKTPDTIRKISTFIPLAPAKIKYGLLQLVKQFPLESAEELTLLFLSPLESSSTRLDAISFLASLPAPSPIVISSLSTQFLQENDLNVRTAIIQLLAGLKNADRTLFPGILAALQRMPDQPELLAILKDRLTAHPELEEQLSQLFTDSPSAGLKISLLSLLRHSEIPALLIKGLQDTNPYVREAAIPYLQQHFVRYQDTIEPALTEAIRKEPLTVLRSALITVLLHTGRKSSATEAALISLALAETEHHLKIQLAEAATQIAVTTENKIPLLQLFREIMEGVYFPAAINQLLQNVCVLSPTAILPISNVVWD</sequence>
<keyword evidence="2" id="KW-1185">Reference proteome</keyword>
<proteinExistence type="predicted"/>
<accession>A0A5C6LP37</accession>
<dbReference type="OrthoDB" id="603762at2"/>
<reference evidence="1 2" key="1">
    <citation type="submission" date="2019-08" db="EMBL/GenBank/DDBJ databases">
        <title>Whole genome sequencing of chitin degrading bacteria Chitinophaga pinensis YS16.</title>
        <authorList>
            <person name="Singh R.P."/>
            <person name="Manchanda G."/>
            <person name="Maurya I.K."/>
            <person name="Joshi N.K."/>
            <person name="Srivastava A.K."/>
        </authorList>
    </citation>
    <scope>NUCLEOTIDE SEQUENCE [LARGE SCALE GENOMIC DNA]</scope>
    <source>
        <strain evidence="1 2">YS-16</strain>
    </source>
</reference>
<comment type="caution">
    <text evidence="1">The sequence shown here is derived from an EMBL/GenBank/DDBJ whole genome shotgun (WGS) entry which is preliminary data.</text>
</comment>
<evidence type="ECO:0000313" key="1">
    <source>
        <dbReference type="EMBL" id="TWV92751.1"/>
    </source>
</evidence>
<dbReference type="EMBL" id="VOHS01000065">
    <property type="protein sequence ID" value="TWV92751.1"/>
    <property type="molecule type" value="Genomic_DNA"/>
</dbReference>
<gene>
    <name evidence="1" type="ORF">FEF09_28040</name>
</gene>
<dbReference type="Gene3D" id="1.25.10.10">
    <property type="entry name" value="Leucine-rich Repeat Variant"/>
    <property type="match status" value="1"/>
</dbReference>
<organism evidence="1 2">
    <name type="scientific">Chitinophaga pinensis</name>
    <dbReference type="NCBI Taxonomy" id="79329"/>
    <lineage>
        <taxon>Bacteria</taxon>
        <taxon>Pseudomonadati</taxon>
        <taxon>Bacteroidota</taxon>
        <taxon>Chitinophagia</taxon>
        <taxon>Chitinophagales</taxon>
        <taxon>Chitinophagaceae</taxon>
        <taxon>Chitinophaga</taxon>
    </lineage>
</organism>